<proteinExistence type="predicted"/>
<evidence type="ECO:0000313" key="3">
    <source>
        <dbReference type="Proteomes" id="UP000826651"/>
    </source>
</evidence>
<comment type="caution">
    <text evidence="2">The sequence shown here is derived from an EMBL/GenBank/DDBJ whole genome shotgun (WGS) entry which is preliminary data.</text>
</comment>
<reference evidence="2 3" key="1">
    <citation type="submission" date="2021-04" db="EMBL/GenBank/DDBJ databases">
        <title>Ruania sp. nov., isolated from sandy soil of mangrove forest.</title>
        <authorList>
            <person name="Ge X."/>
            <person name="Huang R."/>
            <person name="Liu W."/>
        </authorList>
    </citation>
    <scope>NUCLEOTIDE SEQUENCE [LARGE SCALE GENOMIC DNA]</scope>
    <source>
        <strain evidence="2 3">N2-46</strain>
    </source>
</reference>
<accession>A0ABS7S6T4</accession>
<dbReference type="InterPro" id="IPR037401">
    <property type="entry name" value="SnoaL-like"/>
</dbReference>
<dbReference type="Proteomes" id="UP000826651">
    <property type="component" value="Unassembled WGS sequence"/>
</dbReference>
<keyword evidence="3" id="KW-1185">Reference proteome</keyword>
<dbReference type="RefSeq" id="WP_223403396.1">
    <property type="nucleotide sequence ID" value="NZ_JAGSHT010000004.1"/>
</dbReference>
<dbReference type="Gene3D" id="3.10.450.50">
    <property type="match status" value="1"/>
</dbReference>
<evidence type="ECO:0000259" key="1">
    <source>
        <dbReference type="Pfam" id="PF13577"/>
    </source>
</evidence>
<gene>
    <name evidence="2" type="ORF">KCQ71_04730</name>
</gene>
<name>A0ABS7S6T4_9MICO</name>
<protein>
    <submittedName>
        <fullName evidence="2">Nuclear transport factor 2 family protein</fullName>
    </submittedName>
</protein>
<dbReference type="SUPFAM" id="SSF54427">
    <property type="entry name" value="NTF2-like"/>
    <property type="match status" value="1"/>
</dbReference>
<sequence length="167" mass="18805">MPDILPAADAHEISTLKARYFYYLDTKQWARLVELFASDASFEGFAFGADGPADFVATVSAFLADVQSTHQGFMPRLGATGPDTARGVWSMHDYLTWDTGSRIYKDVDVPAMYGIRGYGYYEEEYRRVDGRWLISFSRLVRTRIDPLVNRGPAPEYDVLGPDVSWVG</sequence>
<evidence type="ECO:0000313" key="2">
    <source>
        <dbReference type="EMBL" id="MBZ2195445.1"/>
    </source>
</evidence>
<feature type="domain" description="SnoaL-like" evidence="1">
    <location>
        <begin position="8"/>
        <end position="135"/>
    </location>
</feature>
<organism evidence="2 3">
    <name type="scientific">Occultella gossypii</name>
    <dbReference type="NCBI Taxonomy" id="2800820"/>
    <lineage>
        <taxon>Bacteria</taxon>
        <taxon>Bacillati</taxon>
        <taxon>Actinomycetota</taxon>
        <taxon>Actinomycetes</taxon>
        <taxon>Micrococcales</taxon>
        <taxon>Ruaniaceae</taxon>
        <taxon>Occultella</taxon>
    </lineage>
</organism>
<dbReference type="InterPro" id="IPR032710">
    <property type="entry name" value="NTF2-like_dom_sf"/>
</dbReference>
<dbReference type="Pfam" id="PF13577">
    <property type="entry name" value="SnoaL_4"/>
    <property type="match status" value="1"/>
</dbReference>
<dbReference type="EMBL" id="JAGSHT010000004">
    <property type="protein sequence ID" value="MBZ2195445.1"/>
    <property type="molecule type" value="Genomic_DNA"/>
</dbReference>